<dbReference type="PROSITE" id="PS51184">
    <property type="entry name" value="JMJC"/>
    <property type="match status" value="1"/>
</dbReference>
<dbReference type="Pfam" id="PF01753">
    <property type="entry name" value="zf-MYND"/>
    <property type="match status" value="1"/>
</dbReference>
<dbReference type="InterPro" id="IPR002081">
    <property type="entry name" value="Cryptochrome/DNA_photolyase_1"/>
</dbReference>
<dbReference type="Pfam" id="PF00254">
    <property type="entry name" value="FKBP_C"/>
    <property type="match status" value="1"/>
</dbReference>
<dbReference type="Gene3D" id="1.25.40.80">
    <property type="match status" value="1"/>
</dbReference>
<dbReference type="InterPro" id="IPR014729">
    <property type="entry name" value="Rossmann-like_a/b/a_fold"/>
</dbReference>
<dbReference type="SUPFAM" id="SSF48173">
    <property type="entry name" value="Cryptochrome/photolyase FAD-binding domain"/>
    <property type="match status" value="1"/>
</dbReference>
<dbReference type="PROSITE" id="PS01360">
    <property type="entry name" value="ZF_MYND_1"/>
    <property type="match status" value="1"/>
</dbReference>
<dbReference type="Gene3D" id="1.10.579.10">
    <property type="entry name" value="DNA Cyclobutane Dipyrimidine Photolyase, subunit A, domain 3"/>
    <property type="match status" value="1"/>
</dbReference>
<feature type="domain" description="MYND-type" evidence="13">
    <location>
        <begin position="353"/>
        <end position="394"/>
    </location>
</feature>
<dbReference type="Pfam" id="PF13621">
    <property type="entry name" value="Cupin_8"/>
    <property type="match status" value="1"/>
</dbReference>
<dbReference type="SUPFAM" id="SSF51197">
    <property type="entry name" value="Clavaminate synthase-like"/>
    <property type="match status" value="1"/>
</dbReference>
<dbReference type="InterPro" id="IPR005101">
    <property type="entry name" value="Cryptochr/Photolyase_FAD-bd"/>
</dbReference>
<dbReference type="SMART" id="SM00558">
    <property type="entry name" value="JmjC"/>
    <property type="match status" value="1"/>
</dbReference>
<feature type="compositionally biased region" description="Basic residues" evidence="11">
    <location>
        <begin position="1366"/>
        <end position="1381"/>
    </location>
</feature>
<evidence type="ECO:0000256" key="5">
    <source>
        <dbReference type="ARBA" id="ARBA00022771"/>
    </source>
</evidence>
<dbReference type="InterPro" id="IPR006050">
    <property type="entry name" value="DNA_photolyase_N"/>
</dbReference>
<evidence type="ECO:0000259" key="14">
    <source>
        <dbReference type="PROSITE" id="PS51184"/>
    </source>
</evidence>
<keyword evidence="4" id="KW-0479">Metal-binding</keyword>
<feature type="region of interest" description="Disordered" evidence="11">
    <location>
        <begin position="1"/>
        <end position="33"/>
    </location>
</feature>
<dbReference type="Pfam" id="PF00875">
    <property type="entry name" value="DNA_photolyase"/>
    <property type="match status" value="1"/>
</dbReference>
<evidence type="ECO:0000313" key="17">
    <source>
        <dbReference type="Proteomes" id="UP001363151"/>
    </source>
</evidence>
<dbReference type="PRINTS" id="PR00147">
    <property type="entry name" value="DNAPHOTLYASE"/>
</dbReference>
<organism evidence="16 17">
    <name type="scientific">Aureococcus anophagefferens</name>
    <name type="common">Harmful bloom alga</name>
    <dbReference type="NCBI Taxonomy" id="44056"/>
    <lineage>
        <taxon>Eukaryota</taxon>
        <taxon>Sar</taxon>
        <taxon>Stramenopiles</taxon>
        <taxon>Ochrophyta</taxon>
        <taxon>Pelagophyceae</taxon>
        <taxon>Pelagomonadales</taxon>
        <taxon>Pelagomonadaceae</taxon>
        <taxon>Aureococcus</taxon>
    </lineage>
</organism>
<feature type="region of interest" description="Disordered" evidence="11">
    <location>
        <begin position="1356"/>
        <end position="1381"/>
    </location>
</feature>
<dbReference type="InterPro" id="IPR018394">
    <property type="entry name" value="DNA_photolyase_1_CS_C"/>
</dbReference>
<keyword evidence="6" id="KW-0274">FAD</keyword>
<proteinExistence type="inferred from homology"/>
<dbReference type="PROSITE" id="PS50059">
    <property type="entry name" value="FKBP_PPIASE"/>
    <property type="match status" value="1"/>
</dbReference>
<dbReference type="Pfam" id="PF03441">
    <property type="entry name" value="FAD_binding_7"/>
    <property type="match status" value="1"/>
</dbReference>
<dbReference type="PROSITE" id="PS50865">
    <property type="entry name" value="ZF_MYND_2"/>
    <property type="match status" value="1"/>
</dbReference>
<evidence type="ECO:0000256" key="8">
    <source>
        <dbReference type="ARBA" id="ARBA00022991"/>
    </source>
</evidence>
<dbReference type="SUPFAM" id="SSF52425">
    <property type="entry name" value="Cryptochrome/photolyase, N-terminal domain"/>
    <property type="match status" value="1"/>
</dbReference>
<comment type="similarity">
    <text evidence="2">Belongs to the DNA photolyase class-1 family.</text>
</comment>
<keyword evidence="17" id="KW-1185">Reference proteome</keyword>
<evidence type="ECO:0000256" key="1">
    <source>
        <dbReference type="ARBA" id="ARBA00001974"/>
    </source>
</evidence>
<dbReference type="PANTHER" id="PTHR11455:SF9">
    <property type="entry name" value="CRYPTOCHROME CIRCADIAN CLOCK 5 ISOFORM X1"/>
    <property type="match status" value="1"/>
</dbReference>
<keyword evidence="5 9" id="KW-0863">Zinc-finger</keyword>
<dbReference type="PROSITE" id="PS00394">
    <property type="entry name" value="DNA_PHOTOLYASES_1_1"/>
    <property type="match status" value="1"/>
</dbReference>
<dbReference type="Gene3D" id="3.40.50.620">
    <property type="entry name" value="HUPs"/>
    <property type="match status" value="1"/>
</dbReference>
<feature type="domain" description="PPIase FKBP-type" evidence="12">
    <location>
        <begin position="454"/>
        <end position="542"/>
    </location>
</feature>
<evidence type="ECO:0000259" key="12">
    <source>
        <dbReference type="PROSITE" id="PS50059"/>
    </source>
</evidence>
<dbReference type="PROSITE" id="PS51645">
    <property type="entry name" value="PHR_CRY_ALPHA_BETA"/>
    <property type="match status" value="1"/>
</dbReference>
<dbReference type="Gene3D" id="6.10.140.2220">
    <property type="match status" value="1"/>
</dbReference>
<dbReference type="InterPro" id="IPR002893">
    <property type="entry name" value="Znf_MYND"/>
</dbReference>
<keyword evidence="8" id="KW-0157">Chromophore</keyword>
<keyword evidence="10" id="KW-0697">Rotamase</keyword>
<feature type="domain" description="JmjC" evidence="14">
    <location>
        <begin position="160"/>
        <end position="338"/>
    </location>
</feature>
<dbReference type="InterPro" id="IPR001179">
    <property type="entry name" value="PPIase_FKBP_dom"/>
</dbReference>
<dbReference type="InterPro" id="IPR003347">
    <property type="entry name" value="JmjC_dom"/>
</dbReference>
<evidence type="ECO:0000256" key="2">
    <source>
        <dbReference type="ARBA" id="ARBA00005862"/>
    </source>
</evidence>
<reference evidence="16 17" key="1">
    <citation type="submission" date="2024-03" db="EMBL/GenBank/DDBJ databases">
        <title>Aureococcus anophagefferens CCMP1851 and Kratosvirus quantuckense: Draft genome of a second virus-susceptible host strain in the model system.</title>
        <authorList>
            <person name="Chase E."/>
            <person name="Truchon A.R."/>
            <person name="Schepens W."/>
            <person name="Wilhelm S.W."/>
        </authorList>
    </citation>
    <scope>NUCLEOTIDE SEQUENCE [LARGE SCALE GENOMIC DNA]</scope>
    <source>
        <strain evidence="16 17">CCMP1851</strain>
    </source>
</reference>
<dbReference type="Gene3D" id="3.10.50.40">
    <property type="match status" value="1"/>
</dbReference>
<evidence type="ECO:0000256" key="6">
    <source>
        <dbReference type="ARBA" id="ARBA00022827"/>
    </source>
</evidence>
<name>A0ABR1FMT0_AURAN</name>
<protein>
    <recommendedName>
        <fullName evidence="10">peptidylprolyl isomerase</fullName>
        <ecNumber evidence="10">5.2.1.8</ecNumber>
    </recommendedName>
</protein>
<dbReference type="SUPFAM" id="SSF54534">
    <property type="entry name" value="FKBP-like"/>
    <property type="match status" value="1"/>
</dbReference>
<dbReference type="Gene3D" id="2.60.120.650">
    <property type="entry name" value="Cupin"/>
    <property type="match status" value="1"/>
</dbReference>
<evidence type="ECO:0000256" key="10">
    <source>
        <dbReference type="PROSITE-ProRule" id="PRU00277"/>
    </source>
</evidence>
<comment type="catalytic activity">
    <reaction evidence="10">
        <text>[protein]-peptidylproline (omega=180) = [protein]-peptidylproline (omega=0)</text>
        <dbReference type="Rhea" id="RHEA:16237"/>
        <dbReference type="Rhea" id="RHEA-COMP:10747"/>
        <dbReference type="Rhea" id="RHEA-COMP:10748"/>
        <dbReference type="ChEBI" id="CHEBI:83833"/>
        <dbReference type="ChEBI" id="CHEBI:83834"/>
        <dbReference type="EC" id="5.2.1.8"/>
    </reaction>
</comment>
<dbReference type="InterPro" id="IPR046357">
    <property type="entry name" value="PPIase_dom_sf"/>
</dbReference>
<feature type="compositionally biased region" description="Basic and acidic residues" evidence="11">
    <location>
        <begin position="1356"/>
        <end position="1365"/>
    </location>
</feature>
<evidence type="ECO:0000259" key="15">
    <source>
        <dbReference type="PROSITE" id="PS51645"/>
    </source>
</evidence>
<feature type="domain" description="Photolyase/cryptochrome alpha/beta" evidence="15">
    <location>
        <begin position="859"/>
        <end position="982"/>
    </location>
</feature>
<dbReference type="EC" id="5.2.1.8" evidence="10"/>
<dbReference type="PANTHER" id="PTHR11455">
    <property type="entry name" value="CRYPTOCHROME"/>
    <property type="match status" value="1"/>
</dbReference>
<keyword evidence="3" id="KW-0285">Flavoprotein</keyword>
<accession>A0ABR1FMT0</accession>
<dbReference type="Proteomes" id="UP001363151">
    <property type="component" value="Unassembled WGS sequence"/>
</dbReference>
<evidence type="ECO:0000256" key="3">
    <source>
        <dbReference type="ARBA" id="ARBA00022630"/>
    </source>
</evidence>
<evidence type="ECO:0000256" key="4">
    <source>
        <dbReference type="ARBA" id="ARBA00022723"/>
    </source>
</evidence>
<evidence type="ECO:0000256" key="7">
    <source>
        <dbReference type="ARBA" id="ARBA00022833"/>
    </source>
</evidence>
<comment type="cofactor">
    <cofactor evidence="1">
        <name>FAD</name>
        <dbReference type="ChEBI" id="CHEBI:57692"/>
    </cofactor>
</comment>
<evidence type="ECO:0000313" key="16">
    <source>
        <dbReference type="EMBL" id="KAK7233726.1"/>
    </source>
</evidence>
<evidence type="ECO:0000256" key="11">
    <source>
        <dbReference type="SAM" id="MobiDB-lite"/>
    </source>
</evidence>
<comment type="caution">
    <text evidence="16">The sequence shown here is derived from an EMBL/GenBank/DDBJ whole genome shotgun (WGS) entry which is preliminary data.</text>
</comment>
<dbReference type="EMBL" id="JBBJCI010000356">
    <property type="protein sequence ID" value="KAK7233726.1"/>
    <property type="molecule type" value="Genomic_DNA"/>
</dbReference>
<dbReference type="InterPro" id="IPR041667">
    <property type="entry name" value="Cupin_8"/>
</dbReference>
<dbReference type="InterPro" id="IPR036155">
    <property type="entry name" value="Crypto/Photolyase_N_sf"/>
</dbReference>
<sequence>MSAWDSASWAQAESAAQSAPNGGKAWGGAAAPKKPVEAKAKAVPWKSIEPLDIPGAKPIEKISGADPKYVLEHYLLNGEGTPVVFTDAQKDWFGKGARRWTLDWIAKHYGAEELAINDRAPLQEWDDPPMRTRFVSIAEYAAYARGEETSFSREPAQNPWYMNSWEPFGKFPELLREWSYPYFVEDLLKHDDDFNPNNVVNYSKVFCGVPGSTTRLHYDNQQTHAWLAQVDGRKQFVLYAPSDAEFLRLHAWEEKIGDSGSDGLRRAFDPATPPDATVYPHTRRAQAYVAVVEPGETILVPRGWWHYARALDVNVTLMRNFVNSANSDFFKDSLNREPGNKHKPRILDLAKQCVVCKMGAAKNRKLLPCGSCKAVAYCSRDCQKKHWKDHKRFCHALKGLNLPSYPAACPPANPRQAPAPQPDLFADKGGASEGPRTFAKTVLREGRGPTPDDEAMVRVHYDGYLADGQKMDSSTDKDKAFDFHITRSGVARGWREATRTMRVGEKATIAVAPHAAYAERGVPDKVPPHCALVFDVEILEHTCTTALLQLVIALLAPRCGAFVGSSSALRSVALRSQHAPLRSAALRSQPSPLLMATPRVELFFKSDAELRERVAFLASRGYTSYNIVNKDKGDDVARWTSAALDAGASDVCAHFSIKYNCKGKDPRDGAVARFGRLLSALAGKSAEVLLVSGSNAKPGLDAATFLGKVSTTRGVRVGVAFNPYLAGDAGAEERRRLAAKLATGLVQSVWLQFGSDAAQLDDSLAWLRREYPDVRVVGSVFLPTKKLIAQQKFRPWNGVLLGEDYLSGPEGAEAATRRLLEVYGARDVGALVEAPGVRTAADADAVDALFPATAAGAPRTLALFRATDLRLRDNPMLCLAAESGAACVFGFVAADDDGVGPAARVYLAAALEALAAELKASYGATLVLRRSERWADGAAALAAEVGATAVCCNRAHGAARASVDALAAKVSLETPATSASLLSAPEDVAMPTGFQGGHWGTLMPFLRACRATGDPAKPRLAPKTVALADTGVEAGAVGDLGLARTWGAGILAFHGAAGEAAAKAAALAFLDGGLRRYERDRSRVDVDGATARVSHHLAFGELSPRDLYWAAKKRHSKEASKTFDRRLHWRDLAYFQEAAFPRMATASIREHYDDVAWAPEPEAAARFEAWKTGKTGYPMVDASMRMLYATGWLPQSARMVVASFLVEYLRVSWVQGAAWFEETLVDMDPAINAMMWQNAGRSGIDQWNFVMSPENASQDPTGKFTRRYVPELAGLPTKHLHRPWTAPAAALAKAGVALGETYPLRVVDLAAERALSTAAVLAMRARHPRRNDAGGYDVVELPGGATTRVFTKREYRLPADDDAGKKRATSAKKGRVAKRRR</sequence>
<dbReference type="SUPFAM" id="SSF144232">
    <property type="entry name" value="HIT/MYND zinc finger-like"/>
    <property type="match status" value="1"/>
</dbReference>
<dbReference type="InterPro" id="IPR036134">
    <property type="entry name" value="Crypto/Photolyase_FAD-like_sf"/>
</dbReference>
<evidence type="ECO:0000259" key="13">
    <source>
        <dbReference type="PROSITE" id="PS50865"/>
    </source>
</evidence>
<keyword evidence="7" id="KW-0862">Zinc</keyword>
<evidence type="ECO:0000256" key="9">
    <source>
        <dbReference type="PROSITE-ProRule" id="PRU00134"/>
    </source>
</evidence>
<gene>
    <name evidence="16" type="ORF">SO694_00101035</name>
</gene>
<keyword evidence="10" id="KW-0413">Isomerase</keyword>